<organism evidence="1 2">
    <name type="scientific">Eumeta variegata</name>
    <name type="common">Bagworm moth</name>
    <name type="synonym">Eumeta japonica</name>
    <dbReference type="NCBI Taxonomy" id="151549"/>
    <lineage>
        <taxon>Eukaryota</taxon>
        <taxon>Metazoa</taxon>
        <taxon>Ecdysozoa</taxon>
        <taxon>Arthropoda</taxon>
        <taxon>Hexapoda</taxon>
        <taxon>Insecta</taxon>
        <taxon>Pterygota</taxon>
        <taxon>Neoptera</taxon>
        <taxon>Endopterygota</taxon>
        <taxon>Lepidoptera</taxon>
        <taxon>Glossata</taxon>
        <taxon>Ditrysia</taxon>
        <taxon>Tineoidea</taxon>
        <taxon>Psychidae</taxon>
        <taxon>Oiketicinae</taxon>
        <taxon>Eumeta</taxon>
    </lineage>
</organism>
<comment type="caution">
    <text evidence="1">The sequence shown here is derived from an EMBL/GenBank/DDBJ whole genome shotgun (WGS) entry which is preliminary data.</text>
</comment>
<proteinExistence type="predicted"/>
<reference evidence="1 2" key="1">
    <citation type="journal article" date="2019" name="Commun. Biol.">
        <title>The bagworm genome reveals a unique fibroin gene that provides high tensile strength.</title>
        <authorList>
            <person name="Kono N."/>
            <person name="Nakamura H."/>
            <person name="Ohtoshi R."/>
            <person name="Tomita M."/>
            <person name="Numata K."/>
            <person name="Arakawa K."/>
        </authorList>
    </citation>
    <scope>NUCLEOTIDE SEQUENCE [LARGE SCALE GENOMIC DNA]</scope>
</reference>
<dbReference type="AlphaFoldDB" id="A0A4C1WQN9"/>
<protein>
    <submittedName>
        <fullName evidence="1">Uncharacterized protein</fullName>
    </submittedName>
</protein>
<dbReference type="Proteomes" id="UP000299102">
    <property type="component" value="Unassembled WGS sequence"/>
</dbReference>
<evidence type="ECO:0000313" key="1">
    <source>
        <dbReference type="EMBL" id="GBP52434.1"/>
    </source>
</evidence>
<keyword evidence="2" id="KW-1185">Reference proteome</keyword>
<gene>
    <name evidence="1" type="ORF">EVAR_39893_1</name>
</gene>
<evidence type="ECO:0000313" key="2">
    <source>
        <dbReference type="Proteomes" id="UP000299102"/>
    </source>
</evidence>
<sequence>MFLLYTTTLHHQDGQTAFRSEFKNLRQTDKNAFTLDPLTVHVTAEPYPTHPSLGSMYLVLESCTSDLRWLDGLPLSESRSDWFNLT</sequence>
<accession>A0A4C1WQN9</accession>
<name>A0A4C1WQN9_EUMVA</name>
<dbReference type="EMBL" id="BGZK01000603">
    <property type="protein sequence ID" value="GBP52434.1"/>
    <property type="molecule type" value="Genomic_DNA"/>
</dbReference>